<reference evidence="1 2" key="1">
    <citation type="submission" date="2022-01" db="EMBL/GenBank/DDBJ databases">
        <authorList>
            <person name="Xiong W."/>
            <person name="Schranz E."/>
        </authorList>
    </citation>
    <scope>NUCLEOTIDE SEQUENCE [LARGE SCALE GENOMIC DNA]</scope>
</reference>
<organism evidence="1 2">
    <name type="scientific">Lactuca virosa</name>
    <dbReference type="NCBI Taxonomy" id="75947"/>
    <lineage>
        <taxon>Eukaryota</taxon>
        <taxon>Viridiplantae</taxon>
        <taxon>Streptophyta</taxon>
        <taxon>Embryophyta</taxon>
        <taxon>Tracheophyta</taxon>
        <taxon>Spermatophyta</taxon>
        <taxon>Magnoliopsida</taxon>
        <taxon>eudicotyledons</taxon>
        <taxon>Gunneridae</taxon>
        <taxon>Pentapetalae</taxon>
        <taxon>asterids</taxon>
        <taxon>campanulids</taxon>
        <taxon>Asterales</taxon>
        <taxon>Asteraceae</taxon>
        <taxon>Cichorioideae</taxon>
        <taxon>Cichorieae</taxon>
        <taxon>Lactucinae</taxon>
        <taxon>Lactuca</taxon>
    </lineage>
</organism>
<dbReference type="Proteomes" id="UP001157418">
    <property type="component" value="Unassembled WGS sequence"/>
</dbReference>
<dbReference type="EMBL" id="CAKMRJ010002223">
    <property type="protein sequence ID" value="CAH1426425.1"/>
    <property type="molecule type" value="Genomic_DNA"/>
</dbReference>
<dbReference type="AlphaFoldDB" id="A0AAU9MJL7"/>
<sequence length="95" mass="10564">MQTQESVNMQGGGEDVVMGDAIESQTDEVMRVNEYEQVVRVNEVEELGRVNQVVGHVYTTGQLSKRKNLERILKLKLAKRVEGEGSSVGSPMELD</sequence>
<protein>
    <submittedName>
        <fullName evidence="1">Uncharacterized protein</fullName>
    </submittedName>
</protein>
<evidence type="ECO:0000313" key="1">
    <source>
        <dbReference type="EMBL" id="CAH1426425.1"/>
    </source>
</evidence>
<accession>A0AAU9MJL7</accession>
<name>A0AAU9MJL7_9ASTR</name>
<evidence type="ECO:0000313" key="2">
    <source>
        <dbReference type="Proteomes" id="UP001157418"/>
    </source>
</evidence>
<proteinExistence type="predicted"/>
<comment type="caution">
    <text evidence="1">The sequence shown here is derived from an EMBL/GenBank/DDBJ whole genome shotgun (WGS) entry which is preliminary data.</text>
</comment>
<gene>
    <name evidence="1" type="ORF">LVIROSA_LOCUS13505</name>
</gene>
<keyword evidence="2" id="KW-1185">Reference proteome</keyword>